<dbReference type="InterPro" id="IPR017438">
    <property type="entry name" value="ATP-NAD_kinase_N"/>
</dbReference>
<organism evidence="10 11">
    <name type="scientific">Dactylosporangium cerinum</name>
    <dbReference type="NCBI Taxonomy" id="1434730"/>
    <lineage>
        <taxon>Bacteria</taxon>
        <taxon>Bacillati</taxon>
        <taxon>Actinomycetota</taxon>
        <taxon>Actinomycetes</taxon>
        <taxon>Micromonosporales</taxon>
        <taxon>Micromonosporaceae</taxon>
        <taxon>Dactylosporangium</taxon>
    </lineage>
</organism>
<dbReference type="InterPro" id="IPR001206">
    <property type="entry name" value="Diacylglycerol_kinase_cat_dom"/>
</dbReference>
<proteinExistence type="inferred from homology"/>
<evidence type="ECO:0000256" key="7">
    <source>
        <dbReference type="ARBA" id="ARBA00023209"/>
    </source>
</evidence>
<accession>A0ABV9WGL6</accession>
<evidence type="ECO:0000256" key="3">
    <source>
        <dbReference type="ARBA" id="ARBA00022679"/>
    </source>
</evidence>
<evidence type="ECO:0000256" key="6">
    <source>
        <dbReference type="ARBA" id="ARBA00022840"/>
    </source>
</evidence>
<dbReference type="Gene3D" id="2.60.200.40">
    <property type="match status" value="1"/>
</dbReference>
<evidence type="ECO:0000256" key="5">
    <source>
        <dbReference type="ARBA" id="ARBA00022777"/>
    </source>
</evidence>
<evidence type="ECO:0000256" key="2">
    <source>
        <dbReference type="ARBA" id="ARBA00005983"/>
    </source>
</evidence>
<keyword evidence="8" id="KW-1208">Phospholipid metabolism</keyword>
<dbReference type="Pfam" id="PF19279">
    <property type="entry name" value="YegS_C"/>
    <property type="match status" value="1"/>
</dbReference>
<name>A0ABV9WGL6_9ACTN</name>
<dbReference type="Gene3D" id="3.40.50.10330">
    <property type="entry name" value="Probable inorganic polyphosphate/atp-NAD kinase, domain 1"/>
    <property type="match status" value="1"/>
</dbReference>
<dbReference type="EC" id="2.7.1.107" evidence="10"/>
<evidence type="ECO:0000313" key="10">
    <source>
        <dbReference type="EMBL" id="MFC5006647.1"/>
    </source>
</evidence>
<keyword evidence="7" id="KW-0443">Lipid metabolism</keyword>
<dbReference type="RefSeq" id="WP_380127282.1">
    <property type="nucleotide sequence ID" value="NZ_JBHSIU010000105.1"/>
</dbReference>
<dbReference type="GO" id="GO:0004143">
    <property type="term" value="F:ATP-dependent diacylglycerol kinase activity"/>
    <property type="evidence" value="ECO:0007669"/>
    <property type="project" value="UniProtKB-EC"/>
</dbReference>
<evidence type="ECO:0000256" key="8">
    <source>
        <dbReference type="ARBA" id="ARBA00023264"/>
    </source>
</evidence>
<evidence type="ECO:0000313" key="11">
    <source>
        <dbReference type="Proteomes" id="UP001595912"/>
    </source>
</evidence>
<keyword evidence="7" id="KW-0444">Lipid biosynthesis</keyword>
<dbReference type="SMART" id="SM00046">
    <property type="entry name" value="DAGKc"/>
    <property type="match status" value="1"/>
</dbReference>
<dbReference type="PROSITE" id="PS50146">
    <property type="entry name" value="DAGK"/>
    <property type="match status" value="1"/>
</dbReference>
<evidence type="ECO:0000256" key="4">
    <source>
        <dbReference type="ARBA" id="ARBA00022741"/>
    </source>
</evidence>
<keyword evidence="11" id="KW-1185">Reference proteome</keyword>
<comment type="caution">
    <text evidence="10">The sequence shown here is derived from an EMBL/GenBank/DDBJ whole genome shotgun (WGS) entry which is preliminary data.</text>
</comment>
<keyword evidence="5 10" id="KW-0418">Kinase</keyword>
<dbReference type="PANTHER" id="PTHR12358">
    <property type="entry name" value="SPHINGOSINE KINASE"/>
    <property type="match status" value="1"/>
</dbReference>
<sequence length="299" mass="31113">MNIALLANPTAGKGRKAGLLPEVVARLRAGGHTVDVVTAGSREAMVDLGRQAVADGRAVVAMGGDGTVHLGLQAVGGTGAPFGIVPAGTGNDFAVRLGLPGDTLAAADAIAAHTGTRAVDLARVSGGGTTAWFGAVMAAGFDAFVNERANRMRWPRGPQRYNLAIVAELLALRSRRYQMRLDDVESEFDSVLVAIGNTESYGGGFRIVPGADPTDGLLDVVVAEPLSRLTLMRLRPKVFKGTHVADRRVSTFRARRIELAAEGVTAYADGERICPLPVTIECVPGALNLIGKAPSNLIG</sequence>
<dbReference type="EMBL" id="JBHSIU010000105">
    <property type="protein sequence ID" value="MFC5006647.1"/>
    <property type="molecule type" value="Genomic_DNA"/>
</dbReference>
<comment type="cofactor">
    <cofactor evidence="1">
        <name>Mg(2+)</name>
        <dbReference type="ChEBI" id="CHEBI:18420"/>
    </cofactor>
</comment>
<evidence type="ECO:0000259" key="9">
    <source>
        <dbReference type="PROSITE" id="PS50146"/>
    </source>
</evidence>
<dbReference type="InterPro" id="IPR050187">
    <property type="entry name" value="Lipid_Phosphate_FormReg"/>
</dbReference>
<feature type="domain" description="DAGKc" evidence="9">
    <location>
        <begin position="1"/>
        <end position="128"/>
    </location>
</feature>
<keyword evidence="7" id="KW-0594">Phospholipid biosynthesis</keyword>
<dbReference type="Proteomes" id="UP001595912">
    <property type="component" value="Unassembled WGS sequence"/>
</dbReference>
<dbReference type="InterPro" id="IPR045540">
    <property type="entry name" value="YegS/DAGK_C"/>
</dbReference>
<reference evidence="11" key="1">
    <citation type="journal article" date="2019" name="Int. J. Syst. Evol. Microbiol.">
        <title>The Global Catalogue of Microorganisms (GCM) 10K type strain sequencing project: providing services to taxonomists for standard genome sequencing and annotation.</title>
        <authorList>
            <consortium name="The Broad Institute Genomics Platform"/>
            <consortium name="The Broad Institute Genome Sequencing Center for Infectious Disease"/>
            <person name="Wu L."/>
            <person name="Ma J."/>
        </authorList>
    </citation>
    <scope>NUCLEOTIDE SEQUENCE [LARGE SCALE GENOMIC DNA]</scope>
    <source>
        <strain evidence="11">CGMCC 4.7152</strain>
    </source>
</reference>
<keyword evidence="6" id="KW-0067">ATP-binding</keyword>
<dbReference type="Pfam" id="PF00781">
    <property type="entry name" value="DAGK_cat"/>
    <property type="match status" value="1"/>
</dbReference>
<dbReference type="InterPro" id="IPR016064">
    <property type="entry name" value="NAD/diacylglycerol_kinase_sf"/>
</dbReference>
<keyword evidence="3 10" id="KW-0808">Transferase</keyword>
<dbReference type="NCBIfam" id="NF008882">
    <property type="entry name" value="PRK11914.1"/>
    <property type="match status" value="1"/>
</dbReference>
<evidence type="ECO:0000256" key="1">
    <source>
        <dbReference type="ARBA" id="ARBA00001946"/>
    </source>
</evidence>
<comment type="similarity">
    <text evidence="2">Belongs to the diacylglycerol/lipid kinase family.</text>
</comment>
<dbReference type="SUPFAM" id="SSF111331">
    <property type="entry name" value="NAD kinase/diacylglycerol kinase-like"/>
    <property type="match status" value="1"/>
</dbReference>
<dbReference type="PANTHER" id="PTHR12358:SF106">
    <property type="entry name" value="LIPID KINASE YEGS"/>
    <property type="match status" value="1"/>
</dbReference>
<gene>
    <name evidence="10" type="ORF">ACFPIJ_53665</name>
</gene>
<keyword evidence="4" id="KW-0547">Nucleotide-binding</keyword>
<protein>
    <submittedName>
        <fullName evidence="10">Diacylglycerol kinase</fullName>
        <ecNumber evidence="10">2.7.1.107</ecNumber>
    </submittedName>
</protein>